<proteinExistence type="predicted"/>
<organism evidence="1 2">
    <name type="scientific">Brassica cretica</name>
    <name type="common">Mustard</name>
    <dbReference type="NCBI Taxonomy" id="69181"/>
    <lineage>
        <taxon>Eukaryota</taxon>
        <taxon>Viridiplantae</taxon>
        <taxon>Streptophyta</taxon>
        <taxon>Embryophyta</taxon>
        <taxon>Tracheophyta</taxon>
        <taxon>Spermatophyta</taxon>
        <taxon>Magnoliopsida</taxon>
        <taxon>eudicotyledons</taxon>
        <taxon>Gunneridae</taxon>
        <taxon>Pentapetalae</taxon>
        <taxon>rosids</taxon>
        <taxon>malvids</taxon>
        <taxon>Brassicales</taxon>
        <taxon>Brassicaceae</taxon>
        <taxon>Brassiceae</taxon>
        <taxon>Brassica</taxon>
    </lineage>
</organism>
<dbReference type="EMBL" id="QGKW02001660">
    <property type="protein sequence ID" value="KAF2578725.1"/>
    <property type="molecule type" value="Genomic_DNA"/>
</dbReference>
<sequence>MGTSDAASPKLQRLPVQARVLPDKIYVWKTMNWEVACGRASNFEWLTADGATVASEDDMSEEGLSLGLEVFLGFHTHQAIVEQGRQRIASGGAIPENLERLVVTNVVSHHLLAIKWAAEYHLSPCIVYSKPELSPPLLPMNENFRITLQ</sequence>
<dbReference type="Proteomes" id="UP000712281">
    <property type="component" value="Unassembled WGS sequence"/>
</dbReference>
<name>A0A8S9J9S3_BRACR</name>
<evidence type="ECO:0000313" key="1">
    <source>
        <dbReference type="EMBL" id="KAF2578725.1"/>
    </source>
</evidence>
<comment type="caution">
    <text evidence="1">The sequence shown here is derived from an EMBL/GenBank/DDBJ whole genome shotgun (WGS) entry which is preliminary data.</text>
</comment>
<accession>A0A8S9J9S3</accession>
<protein>
    <submittedName>
        <fullName evidence="1">Uncharacterized protein</fullName>
    </submittedName>
</protein>
<reference evidence="1" key="1">
    <citation type="submission" date="2019-12" db="EMBL/GenBank/DDBJ databases">
        <title>Genome sequencing and annotation of Brassica cretica.</title>
        <authorList>
            <person name="Studholme D.J."/>
            <person name="Sarris P.F."/>
        </authorList>
    </citation>
    <scope>NUCLEOTIDE SEQUENCE</scope>
    <source>
        <strain evidence="1">PFS-001/15</strain>
        <tissue evidence="1">Leaf</tissue>
    </source>
</reference>
<gene>
    <name evidence="1" type="ORF">F2Q68_00001120</name>
</gene>
<dbReference type="AlphaFoldDB" id="A0A8S9J9S3"/>
<evidence type="ECO:0000313" key="2">
    <source>
        <dbReference type="Proteomes" id="UP000712281"/>
    </source>
</evidence>